<dbReference type="SMART" id="SM00360">
    <property type="entry name" value="RRM"/>
    <property type="match status" value="1"/>
</dbReference>
<evidence type="ECO:0000256" key="2">
    <source>
        <dbReference type="PROSITE-ProRule" id="PRU00176"/>
    </source>
</evidence>
<dbReference type="Gene3D" id="3.30.70.330">
    <property type="match status" value="1"/>
</dbReference>
<evidence type="ECO:0000259" key="4">
    <source>
        <dbReference type="PROSITE" id="PS50102"/>
    </source>
</evidence>
<evidence type="ECO:0000256" key="3">
    <source>
        <dbReference type="SAM" id="MobiDB-lite"/>
    </source>
</evidence>
<dbReference type="Pfam" id="PF00076">
    <property type="entry name" value="RRM_1"/>
    <property type="match status" value="1"/>
</dbReference>
<dbReference type="OrthoDB" id="266020at2759"/>
<feature type="region of interest" description="Disordered" evidence="3">
    <location>
        <begin position="298"/>
        <end position="329"/>
    </location>
</feature>
<dbReference type="PANTHER" id="PTHR10501">
    <property type="entry name" value="U1 SMALL NUCLEAR RIBONUCLEOPROTEIN A/U2 SMALL NUCLEAR RIBONUCLEOPROTEIN B"/>
    <property type="match status" value="1"/>
</dbReference>
<accession>A0A0P1KQU7</accession>
<dbReference type="GO" id="GO:0003723">
    <property type="term" value="F:RNA binding"/>
    <property type="evidence" value="ECO:0007669"/>
    <property type="project" value="UniProtKB-UniRule"/>
</dbReference>
<dbReference type="CDD" id="cd12247">
    <property type="entry name" value="RRM2_U1A_like"/>
    <property type="match status" value="1"/>
</dbReference>
<dbReference type="InterPro" id="IPR000504">
    <property type="entry name" value="RRM_dom"/>
</dbReference>
<organism evidence="5 6">
    <name type="scientific">Lachancea quebecensis</name>
    <dbReference type="NCBI Taxonomy" id="1654605"/>
    <lineage>
        <taxon>Eukaryota</taxon>
        <taxon>Fungi</taxon>
        <taxon>Dikarya</taxon>
        <taxon>Ascomycota</taxon>
        <taxon>Saccharomycotina</taxon>
        <taxon>Saccharomycetes</taxon>
        <taxon>Saccharomycetales</taxon>
        <taxon>Saccharomycetaceae</taxon>
        <taxon>Lachancea</taxon>
    </lineage>
</organism>
<feature type="compositionally biased region" description="Basic and acidic residues" evidence="3">
    <location>
        <begin position="260"/>
        <end position="272"/>
    </location>
</feature>
<dbReference type="AlphaFoldDB" id="A0A0P1KQU7"/>
<sequence>MASTEDAPALNSEISCRCVHLRNLPRRPSSHDAFVRILLSCVDPQNKYAKDRDLPLPQIDLKQLPKDNRRLVLDKLYSSGTHHSDFETAKQSFLGDSIFANAEATKTLLSDFLTALQAEREQSLNTLTIGQFRKSYKKFQQGLESTKREELNNLEGLHSRIRSLERDICAGSKAYLSLLDHNLGIIGLSRTTRCKHQSEGFLTFIDVDSAQRFVETFKGKLMVQGRTVGVSIAAKESMLGAYLKEGKKGLDSMLRQKHKSMPDNRLRDEAAKKAKRHLRRLRTKLANKGLTEQEISRIIKAKTEQPSPSSQDSTKRPRSPSPEPTAKKRKVVAEVAANPPNKVLLVQNLPTGVTREEVANAFSNEGLVEVRLVGVRNLAFVEYDTVSNATNVKSRLGNSYEWNGSAVSVGFAK</sequence>
<evidence type="ECO:0000256" key="1">
    <source>
        <dbReference type="ARBA" id="ARBA00022884"/>
    </source>
</evidence>
<keyword evidence="6" id="KW-1185">Reference proteome</keyword>
<dbReference type="InterPro" id="IPR035979">
    <property type="entry name" value="RBD_domain_sf"/>
</dbReference>
<dbReference type="PROSITE" id="PS50102">
    <property type="entry name" value="RRM"/>
    <property type="match status" value="1"/>
</dbReference>
<proteinExistence type="predicted"/>
<dbReference type="EMBL" id="LN890563">
    <property type="protein sequence ID" value="CUS21991.1"/>
    <property type="molecule type" value="Genomic_DNA"/>
</dbReference>
<name>A0A0P1KQU7_9SACH</name>
<gene>
    <name evidence="5" type="ORF">LAQU0_S04e05688g</name>
</gene>
<dbReference type="InterPro" id="IPR012677">
    <property type="entry name" value="Nucleotide-bd_a/b_plait_sf"/>
</dbReference>
<dbReference type="Proteomes" id="UP000236544">
    <property type="component" value="Unassembled WGS sequence"/>
</dbReference>
<protein>
    <submittedName>
        <fullName evidence="5">LAQU0S04e05688g1_1</fullName>
    </submittedName>
</protein>
<feature type="region of interest" description="Disordered" evidence="3">
    <location>
        <begin position="257"/>
        <end position="276"/>
    </location>
</feature>
<evidence type="ECO:0000313" key="5">
    <source>
        <dbReference type="EMBL" id="CUS21991.1"/>
    </source>
</evidence>
<evidence type="ECO:0000313" key="6">
    <source>
        <dbReference type="Proteomes" id="UP000236544"/>
    </source>
</evidence>
<keyword evidence="1 2" id="KW-0694">RNA-binding</keyword>
<feature type="domain" description="RRM" evidence="4">
    <location>
        <begin position="342"/>
        <end position="413"/>
    </location>
</feature>
<dbReference type="SUPFAM" id="SSF54928">
    <property type="entry name" value="RNA-binding domain, RBD"/>
    <property type="match status" value="1"/>
</dbReference>
<reference evidence="6" key="1">
    <citation type="submission" date="2015-10" db="EMBL/GenBank/DDBJ databases">
        <authorList>
            <person name="Devillers H."/>
        </authorList>
    </citation>
    <scope>NUCLEOTIDE SEQUENCE [LARGE SCALE GENOMIC DNA]</scope>
</reference>